<dbReference type="KEGG" id="fhl:OE105_00805"/>
<dbReference type="AlphaFoldDB" id="A0A9E8LZR9"/>
<dbReference type="InterPro" id="IPR040876">
    <property type="entry name" value="Spa1_C"/>
</dbReference>
<evidence type="ECO:0000313" key="3">
    <source>
        <dbReference type="EMBL" id="WAA12717.1"/>
    </source>
</evidence>
<accession>A0A9E8LZR9</accession>
<sequence length="149" mass="17257">MKKAVIFLLIISFLSGCSTFSEFKNTAVDNMKTDLKLPKYELNKENFKEISYGGKTYIIEDTIVHPKELDEPIGKVVETITINEKNEILSKKELRKIQITPKKDEERTLMNFGWVYRIKDFDPEQTVAVVINNQYHIAKIKQAKEDTGL</sequence>
<name>A0A9E8LZR9_9BACI</name>
<feature type="domain" description="Lantibiotic immunity protein Spa1 C-terminal" evidence="2">
    <location>
        <begin position="42"/>
        <end position="138"/>
    </location>
</feature>
<keyword evidence="4" id="KW-1185">Reference proteome</keyword>
<dbReference type="RefSeq" id="WP_275420846.1">
    <property type="nucleotide sequence ID" value="NZ_CP106877.1"/>
</dbReference>
<dbReference type="EMBL" id="CP106877">
    <property type="protein sequence ID" value="WAA12717.1"/>
    <property type="molecule type" value="Genomic_DNA"/>
</dbReference>
<dbReference type="Gene3D" id="2.170.150.60">
    <property type="match status" value="1"/>
</dbReference>
<evidence type="ECO:0000313" key="4">
    <source>
        <dbReference type="Proteomes" id="UP001164726"/>
    </source>
</evidence>
<gene>
    <name evidence="3" type="ORF">OE105_00805</name>
</gene>
<dbReference type="PROSITE" id="PS51257">
    <property type="entry name" value="PROKAR_LIPOPROTEIN"/>
    <property type="match status" value="1"/>
</dbReference>
<dbReference type="Pfam" id="PF18218">
    <property type="entry name" value="Spa1_C"/>
    <property type="match status" value="1"/>
</dbReference>
<protein>
    <submittedName>
        <fullName evidence="3">NisI/SpaI family lantibiotic immunity lipoprotein</fullName>
    </submittedName>
</protein>
<evidence type="ECO:0000256" key="1">
    <source>
        <dbReference type="SAM" id="SignalP"/>
    </source>
</evidence>
<keyword evidence="1" id="KW-0732">Signal</keyword>
<evidence type="ECO:0000259" key="2">
    <source>
        <dbReference type="Pfam" id="PF18218"/>
    </source>
</evidence>
<dbReference type="Proteomes" id="UP001164726">
    <property type="component" value="Chromosome"/>
</dbReference>
<keyword evidence="3" id="KW-0449">Lipoprotein</keyword>
<organism evidence="3 4">
    <name type="scientific">Fervidibacillus halotolerans</name>
    <dbReference type="NCBI Taxonomy" id="2980027"/>
    <lineage>
        <taxon>Bacteria</taxon>
        <taxon>Bacillati</taxon>
        <taxon>Bacillota</taxon>
        <taxon>Bacilli</taxon>
        <taxon>Bacillales</taxon>
        <taxon>Bacillaceae</taxon>
        <taxon>Fervidibacillus</taxon>
    </lineage>
</organism>
<proteinExistence type="predicted"/>
<feature type="chain" id="PRO_5039239411" evidence="1">
    <location>
        <begin position="24"/>
        <end position="149"/>
    </location>
</feature>
<feature type="signal peptide" evidence="1">
    <location>
        <begin position="1"/>
        <end position="23"/>
    </location>
</feature>
<reference evidence="3" key="1">
    <citation type="submission" date="2022-09" db="EMBL/GenBank/DDBJ databases">
        <title>Complete Genomes of Fervidibacillus albus and Fervidibacillus halotolerans isolated from tidal flat sediments.</title>
        <authorList>
            <person name="Kwon K.K."/>
            <person name="Yang S.-H."/>
            <person name="Park M.J."/>
            <person name="Oh H.-M."/>
        </authorList>
    </citation>
    <scope>NUCLEOTIDE SEQUENCE</scope>
    <source>
        <strain evidence="3">MEBiC13594</strain>
    </source>
</reference>
<dbReference type="NCBIfam" id="NF033433">
    <property type="entry name" value="NisI_immun_dup"/>
    <property type="match status" value="1"/>
</dbReference>